<evidence type="ECO:0000313" key="3">
    <source>
        <dbReference type="EMBL" id="CAJ0959514.1"/>
    </source>
</evidence>
<evidence type="ECO:0000256" key="2">
    <source>
        <dbReference type="SAM" id="Phobius"/>
    </source>
</evidence>
<dbReference type="Proteomes" id="UP001176940">
    <property type="component" value="Unassembled WGS sequence"/>
</dbReference>
<keyword evidence="2" id="KW-1133">Transmembrane helix</keyword>
<feature type="region of interest" description="Disordered" evidence="1">
    <location>
        <begin position="126"/>
        <end position="237"/>
    </location>
</feature>
<reference evidence="3" key="1">
    <citation type="submission" date="2023-07" db="EMBL/GenBank/DDBJ databases">
        <authorList>
            <person name="Stuckert A."/>
        </authorList>
    </citation>
    <scope>NUCLEOTIDE SEQUENCE</scope>
</reference>
<feature type="transmembrane region" description="Helical" evidence="2">
    <location>
        <begin position="12"/>
        <end position="39"/>
    </location>
</feature>
<accession>A0ABN9M9R0</accession>
<sequence>METFILSECSNAIQISFFKFVCSSAAVVCSGDIVAVAVWESSSCHIFEGHCGCYWGPVAITILIAILCLYFLDLQNKNSYFVRIIILSSTILVFLLLPIAYYLINRGKKSKSLNKVDKLEKGVTTPLTKSTRNCHGTPGTEQKTRKGPTLEKNKGNIQQNNADSKYSPIGTEENILGTPGTEIKERKGSTVKKEKENASVTNNKDTGKTPTSEKKQKNSSQPEAKKKSVKKNYLLNN</sequence>
<comment type="caution">
    <text evidence="3">The sequence shown here is derived from an EMBL/GenBank/DDBJ whole genome shotgun (WGS) entry which is preliminary data.</text>
</comment>
<evidence type="ECO:0000313" key="4">
    <source>
        <dbReference type="Proteomes" id="UP001176940"/>
    </source>
</evidence>
<proteinExistence type="predicted"/>
<feature type="transmembrane region" description="Helical" evidence="2">
    <location>
        <begin position="84"/>
        <end position="104"/>
    </location>
</feature>
<keyword evidence="2" id="KW-0472">Membrane</keyword>
<name>A0ABN9M9R0_9NEOB</name>
<gene>
    <name evidence="3" type="ORF">RIMI_LOCUS16849308</name>
</gene>
<keyword evidence="2" id="KW-0812">Transmembrane</keyword>
<organism evidence="3 4">
    <name type="scientific">Ranitomeya imitator</name>
    <name type="common">mimic poison frog</name>
    <dbReference type="NCBI Taxonomy" id="111125"/>
    <lineage>
        <taxon>Eukaryota</taxon>
        <taxon>Metazoa</taxon>
        <taxon>Chordata</taxon>
        <taxon>Craniata</taxon>
        <taxon>Vertebrata</taxon>
        <taxon>Euteleostomi</taxon>
        <taxon>Amphibia</taxon>
        <taxon>Batrachia</taxon>
        <taxon>Anura</taxon>
        <taxon>Neobatrachia</taxon>
        <taxon>Hyloidea</taxon>
        <taxon>Dendrobatidae</taxon>
        <taxon>Dendrobatinae</taxon>
        <taxon>Ranitomeya</taxon>
    </lineage>
</organism>
<keyword evidence="4" id="KW-1185">Reference proteome</keyword>
<feature type="transmembrane region" description="Helical" evidence="2">
    <location>
        <begin position="51"/>
        <end position="72"/>
    </location>
</feature>
<feature type="compositionally biased region" description="Basic and acidic residues" evidence="1">
    <location>
        <begin position="205"/>
        <end position="216"/>
    </location>
</feature>
<feature type="compositionally biased region" description="Polar residues" evidence="1">
    <location>
        <begin position="155"/>
        <end position="164"/>
    </location>
</feature>
<feature type="compositionally biased region" description="Basic and acidic residues" evidence="1">
    <location>
        <begin position="142"/>
        <end position="154"/>
    </location>
</feature>
<protein>
    <submittedName>
        <fullName evidence="3">Uncharacterized protein</fullName>
    </submittedName>
</protein>
<feature type="compositionally biased region" description="Basic and acidic residues" evidence="1">
    <location>
        <begin position="182"/>
        <end position="197"/>
    </location>
</feature>
<dbReference type="EMBL" id="CAUEEQ010047914">
    <property type="protein sequence ID" value="CAJ0959514.1"/>
    <property type="molecule type" value="Genomic_DNA"/>
</dbReference>
<evidence type="ECO:0000256" key="1">
    <source>
        <dbReference type="SAM" id="MobiDB-lite"/>
    </source>
</evidence>